<dbReference type="EMBL" id="CM004396">
    <property type="protein sequence ID" value="KAG8645426.1"/>
    <property type="molecule type" value="Genomic_DNA"/>
</dbReference>
<proteinExistence type="predicted"/>
<organism evidence="1 2">
    <name type="scientific">Manihot esculenta</name>
    <name type="common">Cassava</name>
    <name type="synonym">Jatropha manihot</name>
    <dbReference type="NCBI Taxonomy" id="3983"/>
    <lineage>
        <taxon>Eukaryota</taxon>
        <taxon>Viridiplantae</taxon>
        <taxon>Streptophyta</taxon>
        <taxon>Embryophyta</taxon>
        <taxon>Tracheophyta</taxon>
        <taxon>Spermatophyta</taxon>
        <taxon>Magnoliopsida</taxon>
        <taxon>eudicotyledons</taxon>
        <taxon>Gunneridae</taxon>
        <taxon>Pentapetalae</taxon>
        <taxon>rosids</taxon>
        <taxon>fabids</taxon>
        <taxon>Malpighiales</taxon>
        <taxon>Euphorbiaceae</taxon>
        <taxon>Crotonoideae</taxon>
        <taxon>Manihoteae</taxon>
        <taxon>Manihot</taxon>
    </lineage>
</organism>
<accession>A0ACB7GZL7</accession>
<comment type="caution">
    <text evidence="1">The sequence shown here is derived from an EMBL/GenBank/DDBJ whole genome shotgun (WGS) entry which is preliminary data.</text>
</comment>
<sequence length="775" mass="86204">MARQANNTLFLEEWLRSNSGSNSPSISITTSHSSSSSARAIIQAWSELRDSLQHQSFLPNHLQALKILLQSQTSLHVADPQAKLLLSILSSKNLFLPVEAYPLLLRLLYIWVRKSFRPASVLVNLAVEVLTKVLDSNFDATKSPELFAEGVLLLGAFAFVPSAPESSKTVCLELLCRLLDKEYMLISSVHELIPDVLAGIGYALCSSINAYYIRIFDALLGIWGKEDGPQAGALRALNRSISGGRDLQILSRLRSSAESRIESVAQDLITRTGSFSNIGNDCKTSLLLQCISLALARCGAVSSRAPLLISLASALLMEIFPLQHLYTRILELRQGSSSKMNLGEVKEHLNSVPFKEAGAISGVFCNQYVSIDEENRAIVENMIWRFCQDLYLGHRRVALLIGGKEDELLRDIEKIAESAFLMVVVFALTVTKQKINPNFSIEAQIETSVSILVSFSCVEYFRRMRLPEYIETIRCVVVSVQENETACKSFVESMPSYADLTNFQEFLKKVEYKWFDDEVQTARILFYLRVIPTCIERLPGPVFSRVVAPTMFLYMGHPIGKVARASHSIFVAFVSSGKDSNGNERALLKEQLSFYYMQRSLEGYPGITAFDGMASGVAALVRNLPAGSPATFYCIHNLVEKVNILCSDVSTQDADTWKDPLGDSEPCKKIMELLLRLIFLVDIQVLPNLMKLSAQLIIQLPKDGQNVVLNDLYNQVAESDDVTRKPTLVSWLQSLSYLCSQATSRSTSFEGNKSEEISALPLPNPSKWDRIKACL</sequence>
<gene>
    <name evidence="1" type="ORF">MANES_10G064500v8</name>
</gene>
<reference evidence="2" key="1">
    <citation type="journal article" date="2016" name="Nat. Biotechnol.">
        <title>Sequencing wild and cultivated cassava and related species reveals extensive interspecific hybridization and genetic diversity.</title>
        <authorList>
            <person name="Bredeson J.V."/>
            <person name="Lyons J.B."/>
            <person name="Prochnik S.E."/>
            <person name="Wu G.A."/>
            <person name="Ha C.M."/>
            <person name="Edsinger-Gonzales E."/>
            <person name="Grimwood J."/>
            <person name="Schmutz J."/>
            <person name="Rabbi I.Y."/>
            <person name="Egesi C."/>
            <person name="Nauluvula P."/>
            <person name="Lebot V."/>
            <person name="Ndunguru J."/>
            <person name="Mkamilo G."/>
            <person name="Bart R.S."/>
            <person name="Setter T.L."/>
            <person name="Gleadow R.M."/>
            <person name="Kulakow P."/>
            <person name="Ferguson M.E."/>
            <person name="Rounsley S."/>
            <person name="Rokhsar D.S."/>
        </authorList>
    </citation>
    <scope>NUCLEOTIDE SEQUENCE [LARGE SCALE GENOMIC DNA]</scope>
    <source>
        <strain evidence="2">cv. AM560-2</strain>
    </source>
</reference>
<evidence type="ECO:0000313" key="1">
    <source>
        <dbReference type="EMBL" id="KAG8645426.1"/>
    </source>
</evidence>
<dbReference type="Proteomes" id="UP000091857">
    <property type="component" value="Chromosome 10"/>
</dbReference>
<protein>
    <submittedName>
        <fullName evidence="1">Uncharacterized protein</fullName>
    </submittedName>
</protein>
<keyword evidence="2" id="KW-1185">Reference proteome</keyword>
<name>A0ACB7GZL7_MANES</name>
<evidence type="ECO:0000313" key="2">
    <source>
        <dbReference type="Proteomes" id="UP000091857"/>
    </source>
</evidence>